<proteinExistence type="predicted"/>
<name>A0AAV5HUR4_9ROSI</name>
<dbReference type="Gene3D" id="2.40.70.10">
    <property type="entry name" value="Acid Proteases"/>
    <property type="match status" value="1"/>
</dbReference>
<comment type="caution">
    <text evidence="2">The sequence shown here is derived from an EMBL/GenBank/DDBJ whole genome shotgun (WGS) entry which is preliminary data.</text>
</comment>
<evidence type="ECO:0008006" key="4">
    <source>
        <dbReference type="Google" id="ProtNLM"/>
    </source>
</evidence>
<dbReference type="PANTHER" id="PTHR33240:SF8">
    <property type="entry name" value="OS03G0439900 PROTEIN"/>
    <property type="match status" value="1"/>
</dbReference>
<feature type="compositionally biased region" description="Basic and acidic residues" evidence="1">
    <location>
        <begin position="1"/>
        <end position="11"/>
    </location>
</feature>
<dbReference type="PANTHER" id="PTHR33240">
    <property type="entry name" value="OS08G0508500 PROTEIN"/>
    <property type="match status" value="1"/>
</dbReference>
<keyword evidence="3" id="KW-1185">Reference proteome</keyword>
<gene>
    <name evidence="2" type="ORF">SLEP1_g3772</name>
</gene>
<evidence type="ECO:0000313" key="3">
    <source>
        <dbReference type="Proteomes" id="UP001054252"/>
    </source>
</evidence>
<reference evidence="2 3" key="1">
    <citation type="journal article" date="2021" name="Commun. Biol.">
        <title>The genome of Shorea leprosula (Dipterocarpaceae) highlights the ecological relevance of drought in aseasonal tropical rainforests.</title>
        <authorList>
            <person name="Ng K.K.S."/>
            <person name="Kobayashi M.J."/>
            <person name="Fawcett J.A."/>
            <person name="Hatakeyama M."/>
            <person name="Paape T."/>
            <person name="Ng C.H."/>
            <person name="Ang C.C."/>
            <person name="Tnah L.H."/>
            <person name="Lee C.T."/>
            <person name="Nishiyama T."/>
            <person name="Sese J."/>
            <person name="O'Brien M.J."/>
            <person name="Copetti D."/>
            <person name="Mohd Noor M.I."/>
            <person name="Ong R.C."/>
            <person name="Putra M."/>
            <person name="Sireger I.Z."/>
            <person name="Indrioko S."/>
            <person name="Kosugi Y."/>
            <person name="Izuno A."/>
            <person name="Isagi Y."/>
            <person name="Lee S.L."/>
            <person name="Shimizu K.K."/>
        </authorList>
    </citation>
    <scope>NUCLEOTIDE SEQUENCE [LARGE SCALE GENOMIC DNA]</scope>
    <source>
        <strain evidence="2">214</strain>
    </source>
</reference>
<dbReference type="AlphaFoldDB" id="A0AAV5HUR4"/>
<dbReference type="CDD" id="cd00303">
    <property type="entry name" value="retropepsin_like"/>
    <property type="match status" value="1"/>
</dbReference>
<evidence type="ECO:0000256" key="1">
    <source>
        <dbReference type="SAM" id="MobiDB-lite"/>
    </source>
</evidence>
<accession>A0AAV5HUR4</accession>
<dbReference type="Proteomes" id="UP001054252">
    <property type="component" value="Unassembled WGS sequence"/>
</dbReference>
<dbReference type="EMBL" id="BPVZ01000003">
    <property type="protein sequence ID" value="GKU89659.1"/>
    <property type="molecule type" value="Genomic_DNA"/>
</dbReference>
<evidence type="ECO:0000313" key="2">
    <source>
        <dbReference type="EMBL" id="GKU89659.1"/>
    </source>
</evidence>
<dbReference type="InterPro" id="IPR021109">
    <property type="entry name" value="Peptidase_aspartic_dom_sf"/>
</dbReference>
<feature type="region of interest" description="Disordered" evidence="1">
    <location>
        <begin position="1"/>
        <end position="26"/>
    </location>
</feature>
<sequence>MARTSQPHEVHTGATDGNGGFATWPNTLTPPVVAGTSIDGAPPNAADSTQGYVTMYDGRKGSTVEHVSKFLDAMGVHANNRDLCLREFSKSLSDRAYTWYTTLPLGFWIVDGAITLPQAQAHREPSNDDKRNPKYCRYHCFVNHATMDCFSLRRMYHRQVLEGLLKVPNRRQRVDKDPFPLHNQGAITVLTHVESVGANEPIVEFPNNTPNFFVRALQRTPKFKMLFDQLGFTIEVRQRATEAILSIANEARGKCLNVEVYVSHAYLESSNAVTFIDKDVEASIVKSSLSIVGFGSSSEHTLGYVQLELKVGPVQSQTTFYVIDAKVSYHLLLGRPWLHRHKIVPSTYHQCVKGRLNGKVSCTLANPLPFDQIETHFIEATFYDEFAPSSEAIVSCPSDIVLLAWNDIKDKPNLDI</sequence>
<protein>
    <recommendedName>
        <fullName evidence="4">Retrotransposon gag domain-containing protein</fullName>
    </recommendedName>
</protein>
<organism evidence="2 3">
    <name type="scientific">Rubroshorea leprosula</name>
    <dbReference type="NCBI Taxonomy" id="152421"/>
    <lineage>
        <taxon>Eukaryota</taxon>
        <taxon>Viridiplantae</taxon>
        <taxon>Streptophyta</taxon>
        <taxon>Embryophyta</taxon>
        <taxon>Tracheophyta</taxon>
        <taxon>Spermatophyta</taxon>
        <taxon>Magnoliopsida</taxon>
        <taxon>eudicotyledons</taxon>
        <taxon>Gunneridae</taxon>
        <taxon>Pentapetalae</taxon>
        <taxon>rosids</taxon>
        <taxon>malvids</taxon>
        <taxon>Malvales</taxon>
        <taxon>Dipterocarpaceae</taxon>
        <taxon>Rubroshorea</taxon>
    </lineage>
</organism>